<dbReference type="Gene3D" id="3.40.50.10540">
    <property type="entry name" value="Crotonobetainyl-coa:carnitine coa-transferase, domain 1"/>
    <property type="match status" value="1"/>
</dbReference>
<keyword evidence="1" id="KW-0808">Transferase</keyword>
<dbReference type="PANTHER" id="PTHR48207:SF3">
    <property type="entry name" value="SUCCINATE--HYDROXYMETHYLGLUTARATE COA-TRANSFERASE"/>
    <property type="match status" value="1"/>
</dbReference>
<gene>
    <name evidence="2" type="ORF">METZ01_LOCUS20688</name>
</gene>
<dbReference type="GO" id="GO:0008410">
    <property type="term" value="F:CoA-transferase activity"/>
    <property type="evidence" value="ECO:0007669"/>
    <property type="project" value="TreeGrafter"/>
</dbReference>
<dbReference type="Gene3D" id="3.30.1540.10">
    <property type="entry name" value="formyl-coa transferase, domain 3"/>
    <property type="match status" value="1"/>
</dbReference>
<dbReference type="SUPFAM" id="SSF89796">
    <property type="entry name" value="CoA-transferase family III (CaiB/BaiF)"/>
    <property type="match status" value="1"/>
</dbReference>
<dbReference type="InterPro" id="IPR044855">
    <property type="entry name" value="CoA-Trfase_III_dom3_sf"/>
</dbReference>
<name>A0A381PMI5_9ZZZZ</name>
<evidence type="ECO:0000313" key="2">
    <source>
        <dbReference type="EMBL" id="SUZ67834.1"/>
    </source>
</evidence>
<evidence type="ECO:0000256" key="1">
    <source>
        <dbReference type="ARBA" id="ARBA00022679"/>
    </source>
</evidence>
<dbReference type="InterPro" id="IPR050483">
    <property type="entry name" value="CoA-transferase_III_domain"/>
</dbReference>
<accession>A0A381PMI5</accession>
<dbReference type="Pfam" id="PF02515">
    <property type="entry name" value="CoA_transf_3"/>
    <property type="match status" value="1"/>
</dbReference>
<dbReference type="InterPro" id="IPR023606">
    <property type="entry name" value="CoA-Trfase_III_dom_1_sf"/>
</dbReference>
<reference evidence="2" key="1">
    <citation type="submission" date="2018-05" db="EMBL/GenBank/DDBJ databases">
        <authorList>
            <person name="Lanie J.A."/>
            <person name="Ng W.-L."/>
            <person name="Kazmierczak K.M."/>
            <person name="Andrzejewski T.M."/>
            <person name="Davidsen T.M."/>
            <person name="Wayne K.J."/>
            <person name="Tettelin H."/>
            <person name="Glass J.I."/>
            <person name="Rusch D."/>
            <person name="Podicherti R."/>
            <person name="Tsui H.-C.T."/>
            <person name="Winkler M.E."/>
        </authorList>
    </citation>
    <scope>NUCLEOTIDE SEQUENCE</scope>
</reference>
<dbReference type="InterPro" id="IPR003673">
    <property type="entry name" value="CoA-Trfase_fam_III"/>
</dbReference>
<proteinExistence type="predicted"/>
<organism evidence="2">
    <name type="scientific">marine metagenome</name>
    <dbReference type="NCBI Taxonomy" id="408172"/>
    <lineage>
        <taxon>unclassified sequences</taxon>
        <taxon>metagenomes</taxon>
        <taxon>ecological metagenomes</taxon>
    </lineage>
</organism>
<protein>
    <recommendedName>
        <fullName evidence="3">CoA transferase</fullName>
    </recommendedName>
</protein>
<dbReference type="AlphaFoldDB" id="A0A381PMI5"/>
<evidence type="ECO:0008006" key="3">
    <source>
        <dbReference type="Google" id="ProtNLM"/>
    </source>
</evidence>
<dbReference type="PANTHER" id="PTHR48207">
    <property type="entry name" value="SUCCINATE--HYDROXYMETHYLGLUTARATE COA-TRANSFERASE"/>
    <property type="match status" value="1"/>
</dbReference>
<dbReference type="EMBL" id="UINC01001022">
    <property type="protein sequence ID" value="SUZ67834.1"/>
    <property type="molecule type" value="Genomic_DNA"/>
</dbReference>
<sequence>MEDDQMAGPMAGVKVVELGVWVAGPAAGGILADWGADVVKLEPPSGDPCRMFQRILGGDLPTNPVFEMDNRSKRSIAVDLTAADGLGVAMDLLADADVFITNLRVGALRRLGLDHDSLAGRFPRLVYGQITGYGRDGEDADRAAYDIGAFWARAGLASLLTVPGGDPPFQRGGMGDHSTGLAAAAAISAALFDRERTGRGQLVETSLMRQGAYTISFDLNILLMWGATLDVGVRATMGNPAMNNYTAGCGRRFWIVGLDGERHWPPLARAVGHPEWLTDERFARPGNRAANAAELITMLDGIFATRTLDEWSEVFEGEPDFFWAPINTPDDLLADPAFHSSGALVDVPDDVATTTMVATPVDFHGTPWAARSTAPELGQHTREVLAGLGRSDGEIAALVSTGAVRLADEA</sequence>